<evidence type="ECO:0000256" key="1">
    <source>
        <dbReference type="SAM" id="MobiDB-lite"/>
    </source>
</evidence>
<dbReference type="EMBL" id="FR873576">
    <property type="protein sequence ID" value="CCC14963.1"/>
    <property type="molecule type" value="Genomic_DNA"/>
</dbReference>
<feature type="non-terminal residue" evidence="2">
    <location>
        <position position="1"/>
    </location>
</feature>
<protein>
    <submittedName>
        <fullName evidence="2">Beta subunit of RNA polymerase</fullName>
    </submittedName>
</protein>
<gene>
    <name evidence="2" type="primary">rpoB</name>
</gene>
<accession>G0LY28</accession>
<evidence type="ECO:0000313" key="2">
    <source>
        <dbReference type="EMBL" id="CCC14963.1"/>
    </source>
</evidence>
<proteinExistence type="predicted"/>
<name>G0LY28_9ACTO</name>
<sequence length="137" mass="14865">RSSSSTSGGWRSRAGTPPRRAKPAKSGPCVCPSGPSRPARIVPWPPRCSTASCPTSSTACSRTRTRTETAIVWLTPRARLACSTAAPASRSRIRCRWATCTCSSFTTWWTTRSTPVPRARTRWSPSSRWAVRPSSAA</sequence>
<organism evidence="2">
    <name type="scientific">Trueperella bernardiae</name>
    <dbReference type="NCBI Taxonomy" id="59561"/>
    <lineage>
        <taxon>Bacteria</taxon>
        <taxon>Bacillati</taxon>
        <taxon>Actinomycetota</taxon>
        <taxon>Actinomycetes</taxon>
        <taxon>Actinomycetales</taxon>
        <taxon>Actinomycetaceae</taxon>
        <taxon>Trueperella</taxon>
    </lineage>
</organism>
<reference evidence="2" key="1">
    <citation type="journal article" date="2012" name="J. Med. Microbiol.">
        <title>Identification of Trueperella (Arcanobacterium) bernardiae by matrix-assisted laser desorption/ionization time-of-flight mass spectrometry analysis and by species-specific PCR.</title>
        <authorList>
            <person name="Hijazin M."/>
            <person name="Alber J."/>
            <person name="Lammler C."/>
            <person name="Weitzel T."/>
            <person name="Hassan A.A."/>
            <person name="Timke M."/>
            <person name="Kostrzewa M."/>
            <person name="Prenger-Berninghoff E."/>
            <person name="Zschock M."/>
        </authorList>
    </citation>
    <scope>NUCLEOTIDE SEQUENCE</scope>
    <source>
        <strain evidence="2">H101</strain>
    </source>
</reference>
<dbReference type="AlphaFoldDB" id="G0LY28"/>
<feature type="compositionally biased region" description="Low complexity" evidence="1">
    <location>
        <begin position="1"/>
        <end position="15"/>
    </location>
</feature>
<feature type="region of interest" description="Disordered" evidence="1">
    <location>
        <begin position="1"/>
        <end position="37"/>
    </location>
</feature>
<feature type="non-terminal residue" evidence="2">
    <location>
        <position position="137"/>
    </location>
</feature>